<feature type="domain" description="DUF4034" evidence="1">
    <location>
        <begin position="23"/>
        <end position="288"/>
    </location>
</feature>
<sequence length="683" mass="76996">MQITTSSPPLPLDGPEWARFRHREALRKAMLERRFDEIERTLGELEAAWWKSADGADIHYGFLSSGAGLFDYASVDASLRLEGLTAWSQAYPRSYHARQILGQYYFGRACAIRTAAWSSAVSEDQWVAARMACVTAAEHLLAAMALSERPALAAETMMQMSQYLGQPDFVDALFRGLPVEKTMQREEVEPNLYDAACARLAQHGLKPPGTITATLPASLPRLQQAGIDNPGYYWLRYGLSLRPHWPELLASYAQYLSPRWGGGDGEVEKFAVGPLCSALSEQERNAVRWPGVHDALTLPDYPEPGDVREVRAREKIFKDWLARDLSDDLRFMALGKYANFTHYSLKDAKLAHRRHVESIRYGKPPETYPGVDGPFRDFTNLMLIKHVDDRHAEDEEGAYARVLQTAVRHFDEPTMLAVAAFAWQFGIWGIGADPAVATQLIDRAVQLEPLYEPDECTPMHACRMIWDGGFQQEATYLTRAFAERRAYSAAASMYDITSGIRPDAEPSLLDESEVNRWLMQAAEEGEPVALHNYAWRLEHVDKLDLTVRENFERIRSLYVGAMHGGIDMAMIRIASVDRRHGTADEKQQAVAHMKSLVAHDDDHIAGEAYGEVVLAYKYGDGVPQSEFIAMQWFDRYKELFPSHSTLEWLETQVYGASGWQMAGRGLRAFFLGKKLSSEHLPPK</sequence>
<comment type="caution">
    <text evidence="2">The sequence shown here is derived from an EMBL/GenBank/DDBJ whole genome shotgun (WGS) entry which is preliminary data.</text>
</comment>
<protein>
    <submittedName>
        <fullName evidence="2">DUF4034 domain-containing protein</fullName>
    </submittedName>
</protein>
<dbReference type="InterPro" id="IPR025115">
    <property type="entry name" value="DUF4034"/>
</dbReference>
<dbReference type="Pfam" id="PF13226">
    <property type="entry name" value="DUF4034"/>
    <property type="match status" value="1"/>
</dbReference>
<dbReference type="EMBL" id="JADIKD010000012">
    <property type="protein sequence ID" value="MFK2918978.1"/>
    <property type="molecule type" value="Genomic_DNA"/>
</dbReference>
<gene>
    <name evidence="2" type="ORF">ISS97_17030</name>
</gene>
<dbReference type="Proteomes" id="UP001620408">
    <property type="component" value="Unassembled WGS sequence"/>
</dbReference>
<accession>A0ABW8KB96</accession>
<dbReference type="InterPro" id="IPR011990">
    <property type="entry name" value="TPR-like_helical_dom_sf"/>
</dbReference>
<keyword evidence="3" id="KW-1185">Reference proteome</keyword>
<reference evidence="2 3" key="1">
    <citation type="submission" date="2020-10" db="EMBL/GenBank/DDBJ databases">
        <title>Phylogeny of dyella-like bacteria.</title>
        <authorList>
            <person name="Fu J."/>
        </authorList>
    </citation>
    <scope>NUCLEOTIDE SEQUENCE [LARGE SCALE GENOMIC DNA]</scope>
    <source>
        <strain evidence="2 3">BB4</strain>
    </source>
</reference>
<dbReference type="RefSeq" id="WP_379983398.1">
    <property type="nucleotide sequence ID" value="NZ_JADIKD010000012.1"/>
</dbReference>
<dbReference type="SUPFAM" id="SSF81901">
    <property type="entry name" value="HCP-like"/>
    <property type="match status" value="1"/>
</dbReference>
<name>A0ABW8KB96_9GAMM</name>
<evidence type="ECO:0000313" key="2">
    <source>
        <dbReference type="EMBL" id="MFK2918978.1"/>
    </source>
</evidence>
<proteinExistence type="predicted"/>
<dbReference type="Gene3D" id="1.25.40.10">
    <property type="entry name" value="Tetratricopeptide repeat domain"/>
    <property type="match status" value="1"/>
</dbReference>
<organism evidence="2 3">
    <name type="scientific">Dyella koreensis</name>
    <dbReference type="NCBI Taxonomy" id="311235"/>
    <lineage>
        <taxon>Bacteria</taxon>
        <taxon>Pseudomonadati</taxon>
        <taxon>Pseudomonadota</taxon>
        <taxon>Gammaproteobacteria</taxon>
        <taxon>Lysobacterales</taxon>
        <taxon>Rhodanobacteraceae</taxon>
        <taxon>Dyella</taxon>
    </lineage>
</organism>
<evidence type="ECO:0000259" key="1">
    <source>
        <dbReference type="Pfam" id="PF13226"/>
    </source>
</evidence>
<evidence type="ECO:0000313" key="3">
    <source>
        <dbReference type="Proteomes" id="UP001620408"/>
    </source>
</evidence>